<dbReference type="CDD" id="cd00761">
    <property type="entry name" value="Glyco_tranf_GTA_type"/>
    <property type="match status" value="1"/>
</dbReference>
<dbReference type="AlphaFoldDB" id="A0A9D2SDZ4"/>
<dbReference type="Pfam" id="PF00535">
    <property type="entry name" value="Glycos_transf_2"/>
    <property type="match status" value="1"/>
</dbReference>
<feature type="domain" description="Glycosyltransferase 2-like" evidence="2">
    <location>
        <begin position="5"/>
        <end position="112"/>
    </location>
</feature>
<accession>A0A9D2SDZ4</accession>
<evidence type="ECO:0000259" key="2">
    <source>
        <dbReference type="Pfam" id="PF00535"/>
    </source>
</evidence>
<evidence type="ECO:0000313" key="4">
    <source>
        <dbReference type="Proteomes" id="UP000886883"/>
    </source>
</evidence>
<evidence type="ECO:0000256" key="1">
    <source>
        <dbReference type="ARBA" id="ARBA00006739"/>
    </source>
</evidence>
<comment type="similarity">
    <text evidence="1">Belongs to the glycosyltransferase 2 family.</text>
</comment>
<dbReference type="EMBL" id="DWXE01000022">
    <property type="protein sequence ID" value="HJB91117.1"/>
    <property type="molecule type" value="Genomic_DNA"/>
</dbReference>
<dbReference type="PANTHER" id="PTHR43685:SF11">
    <property type="entry name" value="GLYCOSYLTRANSFERASE TAGX-RELATED"/>
    <property type="match status" value="1"/>
</dbReference>
<dbReference type="SUPFAM" id="SSF53448">
    <property type="entry name" value="Nucleotide-diphospho-sugar transferases"/>
    <property type="match status" value="1"/>
</dbReference>
<proteinExistence type="inferred from homology"/>
<name>A0A9D2SDZ4_9FIRM</name>
<dbReference type="InterPro" id="IPR050834">
    <property type="entry name" value="Glycosyltransf_2"/>
</dbReference>
<dbReference type="InterPro" id="IPR029044">
    <property type="entry name" value="Nucleotide-diphossugar_trans"/>
</dbReference>
<dbReference type="Gene3D" id="3.90.550.10">
    <property type="entry name" value="Spore Coat Polysaccharide Biosynthesis Protein SpsA, Chain A"/>
    <property type="match status" value="1"/>
</dbReference>
<dbReference type="PANTHER" id="PTHR43685">
    <property type="entry name" value="GLYCOSYLTRANSFERASE"/>
    <property type="match status" value="1"/>
</dbReference>
<protein>
    <submittedName>
        <fullName evidence="3">Glycosyltransferase</fullName>
    </submittedName>
</protein>
<evidence type="ECO:0000313" key="3">
    <source>
        <dbReference type="EMBL" id="HJB91117.1"/>
    </source>
</evidence>
<sequence>MPKISICVPAYKNPSGIARLLASVKAQTFSDYEVILTDDTPDDSVREAAMAAGLSNLRYEKNQTRLGATGNWNAAVRLARGEWIKMMHHDDWFSGPESLGRLAELAESDPDADLAFCGTWQVALENGGEGERFARGIGAQREALIREDFRNLFLGNYIGAPSATLYKNRGLEYEPALTWLVDMEFYMRLLAQNPRFVCTADPLVCIGVSESQLTERCRTDGDLNLYEYGFLFREFDLKGEERFCEKLSQIALKYGLPWEKVEPYGVPRAIWKRTAGKKRLSDLRCLGKAALRKLSKRG</sequence>
<dbReference type="InterPro" id="IPR001173">
    <property type="entry name" value="Glyco_trans_2-like"/>
</dbReference>
<reference evidence="3" key="2">
    <citation type="submission" date="2021-04" db="EMBL/GenBank/DDBJ databases">
        <authorList>
            <person name="Gilroy R."/>
        </authorList>
    </citation>
    <scope>NUCLEOTIDE SEQUENCE</scope>
    <source>
        <strain evidence="3">USAMLcec3-2134</strain>
    </source>
</reference>
<reference evidence="3" key="1">
    <citation type="journal article" date="2021" name="PeerJ">
        <title>Extensive microbial diversity within the chicken gut microbiome revealed by metagenomics and culture.</title>
        <authorList>
            <person name="Gilroy R."/>
            <person name="Ravi A."/>
            <person name="Getino M."/>
            <person name="Pursley I."/>
            <person name="Horton D.L."/>
            <person name="Alikhan N.F."/>
            <person name="Baker D."/>
            <person name="Gharbi K."/>
            <person name="Hall N."/>
            <person name="Watson M."/>
            <person name="Adriaenssens E.M."/>
            <person name="Foster-Nyarko E."/>
            <person name="Jarju S."/>
            <person name="Secka A."/>
            <person name="Antonio M."/>
            <person name="Oren A."/>
            <person name="Chaudhuri R.R."/>
            <person name="La Ragione R."/>
            <person name="Hildebrand F."/>
            <person name="Pallen M.J."/>
        </authorList>
    </citation>
    <scope>NUCLEOTIDE SEQUENCE</scope>
    <source>
        <strain evidence="3">USAMLcec3-2134</strain>
    </source>
</reference>
<dbReference type="Proteomes" id="UP000886883">
    <property type="component" value="Unassembled WGS sequence"/>
</dbReference>
<gene>
    <name evidence="3" type="ORF">H9763_06565</name>
</gene>
<comment type="caution">
    <text evidence="3">The sequence shown here is derived from an EMBL/GenBank/DDBJ whole genome shotgun (WGS) entry which is preliminary data.</text>
</comment>
<organism evidence="3 4">
    <name type="scientific">Candidatus Eisenbergiella merdigallinarum</name>
    <dbReference type="NCBI Taxonomy" id="2838552"/>
    <lineage>
        <taxon>Bacteria</taxon>
        <taxon>Bacillati</taxon>
        <taxon>Bacillota</taxon>
        <taxon>Clostridia</taxon>
        <taxon>Lachnospirales</taxon>
        <taxon>Lachnospiraceae</taxon>
        <taxon>Eisenbergiella</taxon>
    </lineage>
</organism>